<sequence>MKTTTKAIFSLGLISFLILGGVCQNAFAVGAKAKANNYQHSLTRKHTGSHKRKRVHVKKHSSSVKRTLDKK</sequence>
<accession>A0ABT5A1S1</accession>
<keyword evidence="4" id="KW-1185">Reference proteome</keyword>
<evidence type="ECO:0000313" key="3">
    <source>
        <dbReference type="EMBL" id="MDB9485849.1"/>
    </source>
</evidence>
<evidence type="ECO:0000313" key="4">
    <source>
        <dbReference type="Proteomes" id="UP001212123"/>
    </source>
</evidence>
<comment type="caution">
    <text evidence="3">The sequence shown here is derived from an EMBL/GenBank/DDBJ whole genome shotgun (WGS) entry which is preliminary data.</text>
</comment>
<feature type="compositionally biased region" description="Basic residues" evidence="1">
    <location>
        <begin position="42"/>
        <end position="65"/>
    </location>
</feature>
<feature type="region of interest" description="Disordered" evidence="1">
    <location>
        <begin position="40"/>
        <end position="71"/>
    </location>
</feature>
<keyword evidence="2" id="KW-0732">Signal</keyword>
<evidence type="ECO:0008006" key="5">
    <source>
        <dbReference type="Google" id="ProtNLM"/>
    </source>
</evidence>
<feature type="chain" id="PRO_5046666109" description="Lipoprotein" evidence="2">
    <location>
        <begin position="29"/>
        <end position="71"/>
    </location>
</feature>
<protein>
    <recommendedName>
        <fullName evidence="5">Lipoprotein</fullName>
    </recommendedName>
</protein>
<dbReference type="Proteomes" id="UP001212123">
    <property type="component" value="Unassembled WGS sequence"/>
</dbReference>
<organism evidence="3 4">
    <name type="scientific">Dolichospermum circinale CS-537/01</name>
    <dbReference type="NCBI Taxonomy" id="3021739"/>
    <lineage>
        <taxon>Bacteria</taxon>
        <taxon>Bacillati</taxon>
        <taxon>Cyanobacteriota</taxon>
        <taxon>Cyanophyceae</taxon>
        <taxon>Nostocales</taxon>
        <taxon>Aphanizomenonaceae</taxon>
        <taxon>Dolichospermum</taxon>
        <taxon>Dolichospermum circinale</taxon>
    </lineage>
</organism>
<reference evidence="3 4" key="1">
    <citation type="submission" date="2023-01" db="EMBL/GenBank/DDBJ databases">
        <title>Genomes from the Australian National Cyanobacteria Reference Collection.</title>
        <authorList>
            <person name="Willis A."/>
            <person name="Lee E.M.F."/>
        </authorList>
    </citation>
    <scope>NUCLEOTIDE SEQUENCE [LARGE SCALE GENOMIC DNA]</scope>
    <source>
        <strain evidence="3 4">CS-537/01</strain>
    </source>
</reference>
<name>A0ABT5A1S1_9CYAN</name>
<proteinExistence type="predicted"/>
<gene>
    <name evidence="3" type="ORF">PN492_04695</name>
</gene>
<evidence type="ECO:0000256" key="1">
    <source>
        <dbReference type="SAM" id="MobiDB-lite"/>
    </source>
</evidence>
<evidence type="ECO:0000256" key="2">
    <source>
        <dbReference type="SAM" id="SignalP"/>
    </source>
</evidence>
<feature type="signal peptide" evidence="2">
    <location>
        <begin position="1"/>
        <end position="28"/>
    </location>
</feature>
<dbReference type="RefSeq" id="WP_028083280.1">
    <property type="nucleotide sequence ID" value="NZ_JAQMTU010000029.1"/>
</dbReference>
<dbReference type="EMBL" id="JAQMTU010000029">
    <property type="protein sequence ID" value="MDB9485849.1"/>
    <property type="molecule type" value="Genomic_DNA"/>
</dbReference>